<proteinExistence type="predicted"/>
<dbReference type="InterPro" id="IPR011032">
    <property type="entry name" value="GroES-like_sf"/>
</dbReference>
<dbReference type="InterPro" id="IPR013154">
    <property type="entry name" value="ADH-like_N"/>
</dbReference>
<dbReference type="EMBL" id="LRVM01000005">
    <property type="protein sequence ID" value="KXL52776.1"/>
    <property type="molecule type" value="Genomic_DNA"/>
</dbReference>
<dbReference type="PANTHER" id="PTHR43401">
    <property type="entry name" value="L-THREONINE 3-DEHYDROGENASE"/>
    <property type="match status" value="1"/>
</dbReference>
<dbReference type="EC" id="1.1.1.103" evidence="5"/>
<dbReference type="Proteomes" id="UP000070539">
    <property type="component" value="Unassembled WGS sequence"/>
</dbReference>
<evidence type="ECO:0000259" key="3">
    <source>
        <dbReference type="Pfam" id="PF00107"/>
    </source>
</evidence>
<dbReference type="AlphaFoldDB" id="A0A136WE34"/>
<dbReference type="InterPro" id="IPR036291">
    <property type="entry name" value="NAD(P)-bd_dom_sf"/>
</dbReference>
<keyword evidence="2" id="KW-0812">Transmembrane</keyword>
<name>A0A136WE34_9FIRM</name>
<feature type="domain" description="Alcohol dehydrogenase-like N-terminal" evidence="4">
    <location>
        <begin position="24"/>
        <end position="130"/>
    </location>
</feature>
<dbReference type="Pfam" id="PF08240">
    <property type="entry name" value="ADH_N"/>
    <property type="match status" value="1"/>
</dbReference>
<sequence>MKALVYTGPKSAEVLDVTEPLPKEGAVKVRMKYCGICGSDMGIYLGTHPRAKAPLIFGHEFLGTVEEDGKKFKKGDRVVAFPLLSCGHCLPCRTGNAHVCNTLGLIGIDVDGGICEYAYVDEDVMFKVPDGVSDKAAAVIEPLAVIVRSIHQAKMKALDICVVIGAGPIGMITGMMLVHMGAGKVFISDVDDKKLEKAKAFGMIPVNVKNENLEQIVKAATAGEGADLLFECSGAEIAALQMTDITRVGGTICMTAVHKHPHMVNLRDLNFKEQILIGTRVYTKEEFAQAVTYSEVINEDLENIVSHVVSLKDSPKVFDMIADPSAGTCKVLVDCQDF</sequence>
<dbReference type="SUPFAM" id="SSF51735">
    <property type="entry name" value="NAD(P)-binding Rossmann-fold domains"/>
    <property type="match status" value="1"/>
</dbReference>
<keyword evidence="6" id="KW-1185">Reference proteome</keyword>
<keyword evidence="1 5" id="KW-0560">Oxidoreductase</keyword>
<evidence type="ECO:0000256" key="1">
    <source>
        <dbReference type="ARBA" id="ARBA00023002"/>
    </source>
</evidence>
<feature type="domain" description="Alcohol dehydrogenase-like C-terminal" evidence="3">
    <location>
        <begin position="168"/>
        <end position="291"/>
    </location>
</feature>
<evidence type="ECO:0000313" key="6">
    <source>
        <dbReference type="Proteomes" id="UP000070539"/>
    </source>
</evidence>
<protein>
    <submittedName>
        <fullName evidence="5">L-threonine 3-dehydrogenase</fullName>
        <ecNumber evidence="5">1.1.1.103</ecNumber>
    </submittedName>
</protein>
<dbReference type="Pfam" id="PF00107">
    <property type="entry name" value="ADH_zinc_N"/>
    <property type="match status" value="1"/>
</dbReference>
<gene>
    <name evidence="5" type="primary">tdh_2</name>
    <name evidence="5" type="ORF">CLNEO_17980</name>
</gene>
<feature type="transmembrane region" description="Helical" evidence="2">
    <location>
        <begin position="157"/>
        <end position="178"/>
    </location>
</feature>
<keyword evidence="2" id="KW-0472">Membrane</keyword>
<accession>A0A136WE34</accession>
<dbReference type="InterPro" id="IPR013149">
    <property type="entry name" value="ADH-like_C"/>
</dbReference>
<dbReference type="Gene3D" id="3.40.50.720">
    <property type="entry name" value="NAD(P)-binding Rossmann-like Domain"/>
    <property type="match status" value="1"/>
</dbReference>
<evidence type="ECO:0000313" key="5">
    <source>
        <dbReference type="EMBL" id="KXL52776.1"/>
    </source>
</evidence>
<reference evidence="5 6" key="1">
    <citation type="submission" date="2016-01" db="EMBL/GenBank/DDBJ databases">
        <title>Genome sequence of Clostridium neopropionicum X4, DSM-3847.</title>
        <authorList>
            <person name="Poehlein A."/>
            <person name="Beck M.H."/>
            <person name="Bengelsdorf F.R."/>
            <person name="Daniel R."/>
            <person name="Duerre P."/>
        </authorList>
    </citation>
    <scope>NUCLEOTIDE SEQUENCE [LARGE SCALE GENOMIC DNA]</scope>
    <source>
        <strain evidence="5 6">DSM-3847</strain>
    </source>
</reference>
<dbReference type="InterPro" id="IPR050129">
    <property type="entry name" value="Zn_alcohol_dh"/>
</dbReference>
<dbReference type="STRING" id="36847.CLNEO_17980"/>
<dbReference type="OrthoDB" id="9769198at2"/>
<dbReference type="PANTHER" id="PTHR43401:SF2">
    <property type="entry name" value="L-THREONINE 3-DEHYDROGENASE"/>
    <property type="match status" value="1"/>
</dbReference>
<evidence type="ECO:0000259" key="4">
    <source>
        <dbReference type="Pfam" id="PF08240"/>
    </source>
</evidence>
<dbReference type="GO" id="GO:0008743">
    <property type="term" value="F:L-threonine 3-dehydrogenase activity"/>
    <property type="evidence" value="ECO:0007669"/>
    <property type="project" value="UniProtKB-EC"/>
</dbReference>
<dbReference type="SUPFAM" id="SSF50129">
    <property type="entry name" value="GroES-like"/>
    <property type="match status" value="1"/>
</dbReference>
<comment type="caution">
    <text evidence="5">The sequence shown here is derived from an EMBL/GenBank/DDBJ whole genome shotgun (WGS) entry which is preliminary data.</text>
</comment>
<dbReference type="RefSeq" id="WP_066087726.1">
    <property type="nucleotide sequence ID" value="NZ_LRVM01000005.1"/>
</dbReference>
<dbReference type="Gene3D" id="3.90.180.10">
    <property type="entry name" value="Medium-chain alcohol dehydrogenases, catalytic domain"/>
    <property type="match status" value="1"/>
</dbReference>
<keyword evidence="2" id="KW-1133">Transmembrane helix</keyword>
<evidence type="ECO:0000256" key="2">
    <source>
        <dbReference type="SAM" id="Phobius"/>
    </source>
</evidence>
<dbReference type="PATRIC" id="fig|36847.3.peg.2112"/>
<organism evidence="5 6">
    <name type="scientific">Anaerotignum neopropionicum</name>
    <dbReference type="NCBI Taxonomy" id="36847"/>
    <lineage>
        <taxon>Bacteria</taxon>
        <taxon>Bacillati</taxon>
        <taxon>Bacillota</taxon>
        <taxon>Clostridia</taxon>
        <taxon>Lachnospirales</taxon>
        <taxon>Anaerotignaceae</taxon>
        <taxon>Anaerotignum</taxon>
    </lineage>
</organism>